<dbReference type="InterPro" id="IPR023220">
    <property type="entry name" value="T4SS_VirB5-domain"/>
</dbReference>
<name>A0A2Z6EXR4_9BURK</name>
<accession>A0A2Z6EXR4</accession>
<evidence type="ECO:0000313" key="2">
    <source>
        <dbReference type="Proteomes" id="UP000282597"/>
    </source>
</evidence>
<gene>
    <name evidence="1" type="ORF">MCB1EB_2083</name>
</gene>
<dbReference type="Pfam" id="PF07996">
    <property type="entry name" value="T4SS"/>
    <property type="match status" value="1"/>
</dbReference>
<dbReference type="Gene3D" id="1.20.58.430">
    <property type="entry name" value="Type IV secretion system, VirB5-domain"/>
    <property type="match status" value="1"/>
</dbReference>
<evidence type="ECO:0000313" key="1">
    <source>
        <dbReference type="EMBL" id="BBE10244.1"/>
    </source>
</evidence>
<dbReference type="SUPFAM" id="SSF101082">
    <property type="entry name" value="Typo IV secretion system protein TraC"/>
    <property type="match status" value="1"/>
</dbReference>
<protein>
    <submittedName>
        <fullName evidence="1">Conjugal transfer protein</fullName>
    </submittedName>
</protein>
<dbReference type="EMBL" id="AP018150">
    <property type="protein sequence ID" value="BBE10244.1"/>
    <property type="molecule type" value="Genomic_DNA"/>
</dbReference>
<dbReference type="RefSeq" id="WP_052393947.1">
    <property type="nucleotide sequence ID" value="NZ_AP018150.1"/>
</dbReference>
<dbReference type="NCBIfam" id="TIGR02791">
    <property type="entry name" value="VirB5"/>
    <property type="match status" value="1"/>
</dbReference>
<organism evidence="1 2">
    <name type="scientific">Mycoavidus cysteinexigens</name>
    <dbReference type="NCBI Taxonomy" id="1553431"/>
    <lineage>
        <taxon>Bacteria</taxon>
        <taxon>Pseudomonadati</taxon>
        <taxon>Pseudomonadota</taxon>
        <taxon>Betaproteobacteria</taxon>
        <taxon>Burkholderiales</taxon>
        <taxon>Burkholderiaceae</taxon>
        <taxon>Mycoavidus</taxon>
    </lineage>
</organism>
<sequence length="232" mass="25948">MSKKLTLIYATALAIQMIQPTFARANGMPVIDVVAAAHAIEQISRMAEQIKATHDQLQQARQQYEAITGQRGLGSLFYRADLGRTLPPNWRTVYDAAQNGNYGISGSIQEILKQEQTHSSIQTAQRDLELRRRQIAATDKAIGLKAYEGAQQRLDQIEALMKKISATEDPKALDELQARINIEQAAIQNETVKLAMISQLQKAEQQLIAEQKRALSQRILNSQNQAMPTLRE</sequence>
<dbReference type="Proteomes" id="UP000282597">
    <property type="component" value="Chromosome"/>
</dbReference>
<dbReference type="KEGG" id="mcys:MCB1EB_2083"/>
<dbReference type="AlphaFoldDB" id="A0A2Z6EXR4"/>
<reference evidence="1 2" key="1">
    <citation type="journal article" date="2018" name="Microbes Environ.">
        <title>Comparative Genomic Insights into Endofungal Lifestyles of Two Bacterial Endosymbionts, Mycoavidus cysteinexigens and Burkholderia rhizoxinica.</title>
        <authorList>
            <person name="Sharmin D."/>
            <person name="Guo Y."/>
            <person name="Nishizawa T."/>
            <person name="Ohshima S."/>
            <person name="Sato Y."/>
            <person name="Takashima Y."/>
            <person name="Narisawa K."/>
            <person name="Ohta H."/>
        </authorList>
    </citation>
    <scope>NUCLEOTIDE SEQUENCE [LARGE SCALE GENOMIC DNA]</scope>
    <source>
        <strain evidence="1 2">B1-EB</strain>
    </source>
</reference>
<dbReference type="CDD" id="cd14262">
    <property type="entry name" value="VirB5_like"/>
    <property type="match status" value="1"/>
</dbReference>
<proteinExistence type="predicted"/>
<dbReference type="InterPro" id="IPR014158">
    <property type="entry name" value="T4SS_VirB5"/>
</dbReference>
<keyword evidence="2" id="KW-1185">Reference proteome</keyword>